<proteinExistence type="predicted"/>
<evidence type="ECO:0000313" key="3">
    <source>
        <dbReference type="Proteomes" id="UP000297549"/>
    </source>
</evidence>
<feature type="domain" description="Rubredoxin-like" evidence="1">
    <location>
        <begin position="1"/>
        <end position="45"/>
    </location>
</feature>
<accession>A0A4Z0Q196</accession>
<dbReference type="EMBL" id="SRLC01000001">
    <property type="protein sequence ID" value="TGE23760.1"/>
    <property type="molecule type" value="Genomic_DNA"/>
</dbReference>
<reference evidence="2 3" key="1">
    <citation type="submission" date="2019-04" db="EMBL/GenBank/DDBJ databases">
        <authorList>
            <person name="Feng G."/>
            <person name="Zhang J."/>
            <person name="Zhu H."/>
        </authorList>
    </citation>
    <scope>NUCLEOTIDE SEQUENCE [LARGE SCALE GENOMIC DNA]</scope>
    <source>
        <strain evidence="2 3">JCM 31653</strain>
    </source>
</reference>
<dbReference type="GO" id="GO:0005506">
    <property type="term" value="F:iron ion binding"/>
    <property type="evidence" value="ECO:0007669"/>
    <property type="project" value="InterPro"/>
</dbReference>
<evidence type="ECO:0000259" key="1">
    <source>
        <dbReference type="PROSITE" id="PS50903"/>
    </source>
</evidence>
<dbReference type="PROSITE" id="PS50903">
    <property type="entry name" value="RUBREDOXIN_LIKE"/>
    <property type="match status" value="1"/>
</dbReference>
<dbReference type="RefSeq" id="WP_135460676.1">
    <property type="nucleotide sequence ID" value="NZ_SRLC01000001.1"/>
</dbReference>
<evidence type="ECO:0000313" key="2">
    <source>
        <dbReference type="EMBL" id="TGE23760.1"/>
    </source>
</evidence>
<dbReference type="InterPro" id="IPR024934">
    <property type="entry name" value="Rubredoxin-like_dom"/>
</dbReference>
<keyword evidence="3" id="KW-1185">Reference proteome</keyword>
<gene>
    <name evidence="2" type="ORF">E5K00_00670</name>
</gene>
<name>A0A4Z0Q196_9BACT</name>
<comment type="caution">
    <text evidence="2">The sequence shown here is derived from an EMBL/GenBank/DDBJ whole genome shotgun (WGS) entry which is preliminary data.</text>
</comment>
<dbReference type="AlphaFoldDB" id="A0A4Z0Q196"/>
<organism evidence="2 3">
    <name type="scientific">Hymenobacter aquaticus</name>
    <dbReference type="NCBI Taxonomy" id="1867101"/>
    <lineage>
        <taxon>Bacteria</taxon>
        <taxon>Pseudomonadati</taxon>
        <taxon>Bacteroidota</taxon>
        <taxon>Cytophagia</taxon>
        <taxon>Cytophagales</taxon>
        <taxon>Hymenobacteraceae</taxon>
        <taxon>Hymenobacter</taxon>
    </lineage>
</organism>
<dbReference type="Proteomes" id="UP000297549">
    <property type="component" value="Unassembled WGS sequence"/>
</dbReference>
<dbReference type="OrthoDB" id="1456570at2"/>
<sequence>MAVWHCRVCGLDYDYSPWGPNDDAPDYGTCECCGVQFGTDDYSVETARAFRRQWLNAGAKWFYVNMQPADWQLETQLTQIPERFW</sequence>
<protein>
    <recommendedName>
        <fullName evidence="1">Rubredoxin-like domain-containing protein</fullName>
    </recommendedName>
</protein>